<name>A0A8S5RSS8_9CAUD</name>
<sequence>MCHMLNHCATVPATANITSAYSTELLISNPPCKKYTGPTQPVHSAGSSSFIFSIMR</sequence>
<dbReference type="EMBL" id="BK057796">
    <property type="protein sequence ID" value="DAE92293.1"/>
    <property type="molecule type" value="Genomic_DNA"/>
</dbReference>
<protein>
    <submittedName>
        <fullName evidence="1">Uncharacterized protein</fullName>
    </submittedName>
</protein>
<organism evidence="1">
    <name type="scientific">Siphoviridae sp. ctFBb37</name>
    <dbReference type="NCBI Taxonomy" id="2827565"/>
    <lineage>
        <taxon>Viruses</taxon>
        <taxon>Duplodnaviria</taxon>
        <taxon>Heunggongvirae</taxon>
        <taxon>Uroviricota</taxon>
        <taxon>Caudoviricetes</taxon>
    </lineage>
</organism>
<reference evidence="1" key="1">
    <citation type="journal article" date="2021" name="Proc. Natl. Acad. Sci. U.S.A.">
        <title>A Catalog of Tens of Thousands of Viruses from Human Metagenomes Reveals Hidden Associations with Chronic Diseases.</title>
        <authorList>
            <person name="Tisza M.J."/>
            <person name="Buck C.B."/>
        </authorList>
    </citation>
    <scope>NUCLEOTIDE SEQUENCE</scope>
    <source>
        <strain evidence="1">CtFBb37</strain>
    </source>
</reference>
<accession>A0A8S5RSS8</accession>
<proteinExistence type="predicted"/>
<evidence type="ECO:0000313" key="1">
    <source>
        <dbReference type="EMBL" id="DAE92293.1"/>
    </source>
</evidence>